<feature type="region of interest" description="Disordered" evidence="1">
    <location>
        <begin position="195"/>
        <end position="214"/>
    </location>
</feature>
<organism evidence="2 3">
    <name type="scientific">Araneus ventricosus</name>
    <name type="common">Orbweaver spider</name>
    <name type="synonym">Epeira ventricosa</name>
    <dbReference type="NCBI Taxonomy" id="182803"/>
    <lineage>
        <taxon>Eukaryota</taxon>
        <taxon>Metazoa</taxon>
        <taxon>Ecdysozoa</taxon>
        <taxon>Arthropoda</taxon>
        <taxon>Chelicerata</taxon>
        <taxon>Arachnida</taxon>
        <taxon>Araneae</taxon>
        <taxon>Araneomorphae</taxon>
        <taxon>Entelegynae</taxon>
        <taxon>Araneoidea</taxon>
        <taxon>Araneidae</taxon>
        <taxon>Araneus</taxon>
    </lineage>
</organism>
<evidence type="ECO:0000256" key="1">
    <source>
        <dbReference type="SAM" id="MobiDB-lite"/>
    </source>
</evidence>
<protein>
    <recommendedName>
        <fullName evidence="4">CCHC-type domain-containing protein</fullName>
    </recommendedName>
</protein>
<proteinExistence type="predicted"/>
<dbReference type="GO" id="GO:0003676">
    <property type="term" value="F:nucleic acid binding"/>
    <property type="evidence" value="ECO:0007669"/>
    <property type="project" value="InterPro"/>
</dbReference>
<dbReference type="SUPFAM" id="SSF57756">
    <property type="entry name" value="Retrovirus zinc finger-like domains"/>
    <property type="match status" value="1"/>
</dbReference>
<gene>
    <name evidence="2" type="ORF">AVEN_100425_1</name>
</gene>
<comment type="caution">
    <text evidence="2">The sequence shown here is derived from an EMBL/GenBank/DDBJ whole genome shotgun (WGS) entry which is preliminary data.</text>
</comment>
<accession>A0A4Y2CYQ3</accession>
<keyword evidence="3" id="KW-1185">Reference proteome</keyword>
<dbReference type="Proteomes" id="UP000499080">
    <property type="component" value="Unassembled WGS sequence"/>
</dbReference>
<name>A0A4Y2CYQ3_ARAVE</name>
<reference evidence="2 3" key="1">
    <citation type="journal article" date="2019" name="Sci. Rep.">
        <title>Orb-weaving spider Araneus ventricosus genome elucidates the spidroin gene catalogue.</title>
        <authorList>
            <person name="Kono N."/>
            <person name="Nakamura H."/>
            <person name="Ohtoshi R."/>
            <person name="Moran D.A.P."/>
            <person name="Shinohara A."/>
            <person name="Yoshida Y."/>
            <person name="Fujiwara M."/>
            <person name="Mori M."/>
            <person name="Tomita M."/>
            <person name="Arakawa K."/>
        </authorList>
    </citation>
    <scope>NUCLEOTIDE SEQUENCE [LARGE SCALE GENOMIC DNA]</scope>
</reference>
<evidence type="ECO:0000313" key="2">
    <source>
        <dbReference type="EMBL" id="GBM09513.1"/>
    </source>
</evidence>
<feature type="compositionally biased region" description="Polar residues" evidence="1">
    <location>
        <begin position="201"/>
        <end position="214"/>
    </location>
</feature>
<dbReference type="InterPro" id="IPR036875">
    <property type="entry name" value="Znf_CCHC_sf"/>
</dbReference>
<dbReference type="AlphaFoldDB" id="A0A4Y2CYQ3"/>
<dbReference type="EMBL" id="BGPR01000271">
    <property type="protein sequence ID" value="GBM09513.1"/>
    <property type="molecule type" value="Genomic_DNA"/>
</dbReference>
<evidence type="ECO:0008006" key="4">
    <source>
        <dbReference type="Google" id="ProtNLM"/>
    </source>
</evidence>
<evidence type="ECO:0000313" key="3">
    <source>
        <dbReference type="Proteomes" id="UP000499080"/>
    </source>
</evidence>
<sequence length="231" mass="26711">MEFELQEIHLGAKDEWSKLNSPDDSVEKLDDYDTLRSTLRSKRPRKEWHSDKQDSLKYDSAFTTKEKKKLYGVRHNERGEPKCFNCSKFGDIARNCSLPKSVLICRAVKTNSYYDKKKSGKVSGHRTGGDIVVVRRKPNATGESTETQPRYRGPMVVTEVRPSDTYRISQLEPRKGRPYATIVHVSQLKAWRSWNEDDDVSSTNSHNEPEMQSSKRIVRKPLLYGDFIPDR</sequence>
<dbReference type="GO" id="GO:0008270">
    <property type="term" value="F:zinc ion binding"/>
    <property type="evidence" value="ECO:0007669"/>
    <property type="project" value="InterPro"/>
</dbReference>